<evidence type="ECO:0000256" key="3">
    <source>
        <dbReference type="PROSITE-ProRule" id="PRU00221"/>
    </source>
</evidence>
<feature type="repeat" description="WD" evidence="3">
    <location>
        <begin position="36"/>
        <end position="77"/>
    </location>
</feature>
<proteinExistence type="predicted"/>
<feature type="repeat" description="WD" evidence="3">
    <location>
        <begin position="78"/>
        <end position="119"/>
    </location>
</feature>
<name>A0A388K0K7_CHABU</name>
<keyword evidence="5" id="KW-1185">Reference proteome</keyword>
<evidence type="ECO:0000256" key="2">
    <source>
        <dbReference type="ARBA" id="ARBA00022737"/>
    </source>
</evidence>
<dbReference type="AlphaFoldDB" id="A0A388K0K7"/>
<evidence type="ECO:0000313" key="5">
    <source>
        <dbReference type="Proteomes" id="UP000265515"/>
    </source>
</evidence>
<keyword evidence="1 3" id="KW-0853">WD repeat</keyword>
<gene>
    <name evidence="4" type="ORF">CBR_g38666</name>
</gene>
<dbReference type="EMBL" id="BFEA01000040">
    <property type="protein sequence ID" value="GBG63600.1"/>
    <property type="molecule type" value="Genomic_DNA"/>
</dbReference>
<dbReference type="PROSITE" id="PS50082">
    <property type="entry name" value="WD_REPEATS_2"/>
    <property type="match status" value="5"/>
</dbReference>
<dbReference type="InterPro" id="IPR011047">
    <property type="entry name" value="Quinoprotein_ADH-like_sf"/>
</dbReference>
<dbReference type="SUPFAM" id="SSF50998">
    <property type="entry name" value="Quinoprotein alcohol dehydrogenase-like"/>
    <property type="match status" value="1"/>
</dbReference>
<dbReference type="STRING" id="69332.A0A388K0K7"/>
<keyword evidence="2" id="KW-0677">Repeat</keyword>
<organism evidence="4 5">
    <name type="scientific">Chara braunii</name>
    <name type="common">Braun's stonewort</name>
    <dbReference type="NCBI Taxonomy" id="69332"/>
    <lineage>
        <taxon>Eukaryota</taxon>
        <taxon>Viridiplantae</taxon>
        <taxon>Streptophyta</taxon>
        <taxon>Charophyceae</taxon>
        <taxon>Charales</taxon>
        <taxon>Characeae</taxon>
        <taxon>Chara</taxon>
    </lineage>
</organism>
<dbReference type="Gramene" id="GBG63600">
    <property type="protein sequence ID" value="GBG63600"/>
    <property type="gene ID" value="CBR_g38666"/>
</dbReference>
<dbReference type="OrthoDB" id="10264376at2759"/>
<dbReference type="Pfam" id="PF00400">
    <property type="entry name" value="WD40"/>
    <property type="match status" value="5"/>
</dbReference>
<sequence length="240" mass="26432">MALCVVASSSTLLSGWDDGYLRCHAIRGGKMLWSIPNAHARAVTAIALAKGEHFLVSGGEAGDVRIWELRNRDLVMSFEEHSMRITKIVILADDLHIVSSSRDRTVRCWKVKQSRSFASRFEKVGALNGVAISPDQLYIVTAGQDRKITVWDMREREPAIEITEAHRGEVTCVAIPSKGGVFLTGGADHFLRLWDLATGNLLAHGLAHSSRITSVSFSPDDKKILSTGNEGALMIWNMDY</sequence>
<accession>A0A388K0K7</accession>
<dbReference type="SMART" id="SM00320">
    <property type="entry name" value="WD40"/>
    <property type="match status" value="5"/>
</dbReference>
<reference evidence="4 5" key="1">
    <citation type="journal article" date="2018" name="Cell">
        <title>The Chara Genome: Secondary Complexity and Implications for Plant Terrestrialization.</title>
        <authorList>
            <person name="Nishiyama T."/>
            <person name="Sakayama H."/>
            <person name="Vries J.D."/>
            <person name="Buschmann H."/>
            <person name="Saint-Marcoux D."/>
            <person name="Ullrich K.K."/>
            <person name="Haas F.B."/>
            <person name="Vanderstraeten L."/>
            <person name="Becker D."/>
            <person name="Lang D."/>
            <person name="Vosolsobe S."/>
            <person name="Rombauts S."/>
            <person name="Wilhelmsson P.K.I."/>
            <person name="Janitza P."/>
            <person name="Kern R."/>
            <person name="Heyl A."/>
            <person name="Rumpler F."/>
            <person name="Villalobos L.I.A.C."/>
            <person name="Clay J.M."/>
            <person name="Skokan R."/>
            <person name="Toyoda A."/>
            <person name="Suzuki Y."/>
            <person name="Kagoshima H."/>
            <person name="Schijlen E."/>
            <person name="Tajeshwar N."/>
            <person name="Catarino B."/>
            <person name="Hetherington A.J."/>
            <person name="Saltykova A."/>
            <person name="Bonnot C."/>
            <person name="Breuninger H."/>
            <person name="Symeonidi A."/>
            <person name="Radhakrishnan G.V."/>
            <person name="Van Nieuwerburgh F."/>
            <person name="Deforce D."/>
            <person name="Chang C."/>
            <person name="Karol K.G."/>
            <person name="Hedrich R."/>
            <person name="Ulvskov P."/>
            <person name="Glockner G."/>
            <person name="Delwiche C.F."/>
            <person name="Petrasek J."/>
            <person name="Van de Peer Y."/>
            <person name="Friml J."/>
            <person name="Beilby M."/>
            <person name="Dolan L."/>
            <person name="Kohara Y."/>
            <person name="Sugano S."/>
            <person name="Fujiyama A."/>
            <person name="Delaux P.-M."/>
            <person name="Quint M."/>
            <person name="TheiBen G."/>
            <person name="Hagemann M."/>
            <person name="Harholt J."/>
            <person name="Dunand C."/>
            <person name="Zachgo S."/>
            <person name="Langdale J."/>
            <person name="Maumus F."/>
            <person name="Straeten D.V.D."/>
            <person name="Gould S.B."/>
            <person name="Rensing S.A."/>
        </authorList>
    </citation>
    <scope>NUCLEOTIDE SEQUENCE [LARGE SCALE GENOMIC DNA]</scope>
    <source>
        <strain evidence="4 5">S276</strain>
    </source>
</reference>
<dbReference type="InterPro" id="IPR015943">
    <property type="entry name" value="WD40/YVTN_repeat-like_dom_sf"/>
</dbReference>
<protein>
    <submittedName>
        <fullName evidence="4">Uncharacterized protein</fullName>
    </submittedName>
</protein>
<dbReference type="PANTHER" id="PTHR22847">
    <property type="entry name" value="WD40 REPEAT PROTEIN"/>
    <property type="match status" value="1"/>
</dbReference>
<dbReference type="GO" id="GO:1990234">
    <property type="term" value="C:transferase complex"/>
    <property type="evidence" value="ECO:0007669"/>
    <property type="project" value="UniProtKB-ARBA"/>
</dbReference>
<dbReference type="Gene3D" id="2.130.10.10">
    <property type="entry name" value="YVTN repeat-like/Quinoprotein amine dehydrogenase"/>
    <property type="match status" value="2"/>
</dbReference>
<comment type="caution">
    <text evidence="4">The sequence shown here is derived from an EMBL/GenBank/DDBJ whole genome shotgun (WGS) entry which is preliminary data.</text>
</comment>
<evidence type="ECO:0000313" key="4">
    <source>
        <dbReference type="EMBL" id="GBG63600.1"/>
    </source>
</evidence>
<dbReference type="Proteomes" id="UP000265515">
    <property type="component" value="Unassembled WGS sequence"/>
</dbReference>
<feature type="repeat" description="WD" evidence="3">
    <location>
        <begin position="205"/>
        <end position="240"/>
    </location>
</feature>
<dbReference type="PANTHER" id="PTHR22847:SF637">
    <property type="entry name" value="WD REPEAT DOMAIN 5B"/>
    <property type="match status" value="1"/>
</dbReference>
<dbReference type="InterPro" id="IPR001680">
    <property type="entry name" value="WD40_rpt"/>
</dbReference>
<dbReference type="InterPro" id="IPR020472">
    <property type="entry name" value="WD40_PAC1"/>
</dbReference>
<feature type="repeat" description="WD" evidence="3">
    <location>
        <begin position="127"/>
        <end position="161"/>
    </location>
</feature>
<dbReference type="PROSITE" id="PS00678">
    <property type="entry name" value="WD_REPEATS_1"/>
    <property type="match status" value="1"/>
</dbReference>
<dbReference type="InterPro" id="IPR019775">
    <property type="entry name" value="WD40_repeat_CS"/>
</dbReference>
<dbReference type="PROSITE" id="PS50294">
    <property type="entry name" value="WD_REPEATS_REGION"/>
    <property type="match status" value="3"/>
</dbReference>
<evidence type="ECO:0000256" key="1">
    <source>
        <dbReference type="ARBA" id="ARBA00022574"/>
    </source>
</evidence>
<feature type="repeat" description="WD" evidence="3">
    <location>
        <begin position="163"/>
        <end position="204"/>
    </location>
</feature>
<dbReference type="PRINTS" id="PR00320">
    <property type="entry name" value="GPROTEINBRPT"/>
</dbReference>